<reference evidence="4 5" key="1">
    <citation type="journal article" date="2017" name="PLoS Biol.">
        <title>The sea cucumber genome provides insights into morphological evolution and visceral regeneration.</title>
        <authorList>
            <person name="Zhang X."/>
            <person name="Sun L."/>
            <person name="Yuan J."/>
            <person name="Sun Y."/>
            <person name="Gao Y."/>
            <person name="Zhang L."/>
            <person name="Li S."/>
            <person name="Dai H."/>
            <person name="Hamel J.F."/>
            <person name="Liu C."/>
            <person name="Yu Y."/>
            <person name="Liu S."/>
            <person name="Lin W."/>
            <person name="Guo K."/>
            <person name="Jin S."/>
            <person name="Xu P."/>
            <person name="Storey K.B."/>
            <person name="Huan P."/>
            <person name="Zhang T."/>
            <person name="Zhou Y."/>
            <person name="Zhang J."/>
            <person name="Lin C."/>
            <person name="Li X."/>
            <person name="Xing L."/>
            <person name="Huo D."/>
            <person name="Sun M."/>
            <person name="Wang L."/>
            <person name="Mercier A."/>
            <person name="Li F."/>
            <person name="Yang H."/>
            <person name="Xiang J."/>
        </authorList>
    </citation>
    <scope>NUCLEOTIDE SEQUENCE [LARGE SCALE GENOMIC DNA]</scope>
    <source>
        <strain evidence="4">Shaxun</strain>
        <tissue evidence="4">Muscle</tissue>
    </source>
</reference>
<feature type="chain" id="PRO_5013809055" evidence="3">
    <location>
        <begin position="22"/>
        <end position="365"/>
    </location>
</feature>
<sequence>MFSLNTSLILSLLPKVSFSTAEVTEKPTPKHVPSDTLFRNGGIVVILDTTITQFEETQEEFRIAVADVVNDYCSGTDCVNYVAEVPVRPVDVIIYRFSDNAEAKQIVKRADTGVSVSFYVKSPLSSYNLAMSSEQLEDAIRTNDAALEEALGYGLTVDDGPSVEVKEHLIEPWVTSLIVVAAVSILVAMFVAYVSHQNKKKKKRELGEGDIDIEDAWGTKKPPTGSTKKKPTHVDFSINTKQSEIIKETGWSDEKNADSSSVEEAKETMNDDDDEKKSDHGSSSSVTVKADIESSSASGSDGENNKVSEDEAPPAYQEGKEKLIEDHKKEGSEDSERGHDNPAMEMEDSKDEKQTEGEAKETTSL</sequence>
<dbReference type="AlphaFoldDB" id="A0A2G8KT50"/>
<evidence type="ECO:0000256" key="1">
    <source>
        <dbReference type="SAM" id="MobiDB-lite"/>
    </source>
</evidence>
<dbReference type="EMBL" id="MRZV01000389">
    <property type="protein sequence ID" value="PIK51110.1"/>
    <property type="molecule type" value="Genomic_DNA"/>
</dbReference>
<gene>
    <name evidence="4" type="ORF">BSL78_11991</name>
</gene>
<protein>
    <submittedName>
        <fullName evidence="4">Uncharacterized protein</fullName>
    </submittedName>
</protein>
<dbReference type="Proteomes" id="UP000230750">
    <property type="component" value="Unassembled WGS sequence"/>
</dbReference>
<keyword evidence="3" id="KW-0732">Signal</keyword>
<feature type="signal peptide" evidence="3">
    <location>
        <begin position="1"/>
        <end position="21"/>
    </location>
</feature>
<accession>A0A2G8KT50</accession>
<name>A0A2G8KT50_STIJA</name>
<keyword evidence="2" id="KW-0472">Membrane</keyword>
<evidence type="ECO:0000313" key="5">
    <source>
        <dbReference type="Proteomes" id="UP000230750"/>
    </source>
</evidence>
<comment type="caution">
    <text evidence="4">The sequence shown here is derived from an EMBL/GenBank/DDBJ whole genome shotgun (WGS) entry which is preliminary data.</text>
</comment>
<keyword evidence="5" id="KW-1185">Reference proteome</keyword>
<feature type="region of interest" description="Disordered" evidence="1">
    <location>
        <begin position="214"/>
        <end position="365"/>
    </location>
</feature>
<evidence type="ECO:0000313" key="4">
    <source>
        <dbReference type="EMBL" id="PIK51110.1"/>
    </source>
</evidence>
<feature type="compositionally biased region" description="Polar residues" evidence="1">
    <location>
        <begin position="281"/>
        <end position="302"/>
    </location>
</feature>
<feature type="compositionally biased region" description="Basic and acidic residues" evidence="1">
    <location>
        <begin position="244"/>
        <end position="280"/>
    </location>
</feature>
<evidence type="ECO:0000256" key="3">
    <source>
        <dbReference type="SAM" id="SignalP"/>
    </source>
</evidence>
<feature type="compositionally biased region" description="Basic and acidic residues" evidence="1">
    <location>
        <begin position="318"/>
        <end position="342"/>
    </location>
</feature>
<proteinExistence type="predicted"/>
<evidence type="ECO:0000256" key="2">
    <source>
        <dbReference type="SAM" id="Phobius"/>
    </source>
</evidence>
<organism evidence="4 5">
    <name type="scientific">Stichopus japonicus</name>
    <name type="common">Sea cucumber</name>
    <dbReference type="NCBI Taxonomy" id="307972"/>
    <lineage>
        <taxon>Eukaryota</taxon>
        <taxon>Metazoa</taxon>
        <taxon>Echinodermata</taxon>
        <taxon>Eleutherozoa</taxon>
        <taxon>Echinozoa</taxon>
        <taxon>Holothuroidea</taxon>
        <taxon>Aspidochirotacea</taxon>
        <taxon>Aspidochirotida</taxon>
        <taxon>Stichopodidae</taxon>
        <taxon>Apostichopus</taxon>
    </lineage>
</organism>
<feature type="compositionally biased region" description="Basic and acidic residues" evidence="1">
    <location>
        <begin position="350"/>
        <end position="365"/>
    </location>
</feature>
<keyword evidence="2" id="KW-0812">Transmembrane</keyword>
<feature type="transmembrane region" description="Helical" evidence="2">
    <location>
        <begin position="173"/>
        <end position="194"/>
    </location>
</feature>
<keyword evidence="2" id="KW-1133">Transmembrane helix</keyword>